<dbReference type="SUPFAM" id="SSF103481">
    <property type="entry name" value="Multidrug resistance efflux transporter EmrE"/>
    <property type="match status" value="2"/>
</dbReference>
<dbReference type="OrthoDB" id="2330at2"/>
<feature type="transmembrane region" description="Helical" evidence="1">
    <location>
        <begin position="263"/>
        <end position="286"/>
    </location>
</feature>
<reference evidence="3" key="1">
    <citation type="submission" date="2016-08" db="EMBL/GenBank/DDBJ databases">
        <title>Complete genome of Cloacibacillus porcorum.</title>
        <authorList>
            <person name="Looft T."/>
            <person name="Bayles D.O."/>
            <person name="Alt D.P."/>
        </authorList>
    </citation>
    <scope>NUCLEOTIDE SEQUENCE [LARGE SCALE GENOMIC DNA]</scope>
    <source>
        <strain evidence="3">CL-84</strain>
    </source>
</reference>
<feature type="domain" description="EamA" evidence="2">
    <location>
        <begin position="166"/>
        <end position="308"/>
    </location>
</feature>
<feature type="transmembrane region" description="Helical" evidence="1">
    <location>
        <begin position="200"/>
        <end position="217"/>
    </location>
</feature>
<feature type="transmembrane region" description="Helical" evidence="1">
    <location>
        <begin position="164"/>
        <end position="180"/>
    </location>
</feature>
<dbReference type="STRING" id="1197717.BED41_13465"/>
<dbReference type="GeneID" id="83058855"/>
<evidence type="ECO:0000313" key="3">
    <source>
        <dbReference type="EMBL" id="ANZ46011.1"/>
    </source>
</evidence>
<feature type="transmembrane region" description="Helical" evidence="1">
    <location>
        <begin position="125"/>
        <end position="143"/>
    </location>
</feature>
<dbReference type="InterPro" id="IPR037185">
    <property type="entry name" value="EmrE-like"/>
</dbReference>
<protein>
    <recommendedName>
        <fullName evidence="2">EamA domain-containing protein</fullName>
    </recommendedName>
</protein>
<keyword evidence="1" id="KW-1133">Transmembrane helix</keyword>
<dbReference type="Pfam" id="PF00892">
    <property type="entry name" value="EamA"/>
    <property type="match status" value="2"/>
</dbReference>
<keyword evidence="1" id="KW-0812">Transmembrane</keyword>
<keyword evidence="1" id="KW-0472">Membrane</keyword>
<evidence type="ECO:0000259" key="2">
    <source>
        <dbReference type="Pfam" id="PF00892"/>
    </source>
</evidence>
<gene>
    <name evidence="3" type="ORF">BED41_13465</name>
</gene>
<accession>A0A1B2I7S9</accession>
<dbReference type="InterPro" id="IPR000620">
    <property type="entry name" value="EamA_dom"/>
</dbReference>
<dbReference type="EMBL" id="CP016757">
    <property type="protein sequence ID" value="ANZ46011.1"/>
    <property type="molecule type" value="Genomic_DNA"/>
</dbReference>
<feature type="transmembrane region" description="Helical" evidence="1">
    <location>
        <begin position="6"/>
        <end position="27"/>
    </location>
</feature>
<feature type="transmembrane region" description="Helical" evidence="1">
    <location>
        <begin position="69"/>
        <end position="90"/>
    </location>
</feature>
<feature type="transmembrane region" description="Helical" evidence="1">
    <location>
        <begin position="39"/>
        <end position="57"/>
    </location>
</feature>
<dbReference type="Proteomes" id="UP000093044">
    <property type="component" value="Chromosome"/>
</dbReference>
<keyword evidence="4" id="KW-1185">Reference proteome</keyword>
<dbReference type="KEGG" id="cpor:BED41_13465"/>
<dbReference type="PANTHER" id="PTHR22911:SF137">
    <property type="entry name" value="SOLUTE CARRIER FAMILY 35 MEMBER G2-RELATED"/>
    <property type="match status" value="1"/>
</dbReference>
<dbReference type="AlphaFoldDB" id="A0A1B2I7S9"/>
<proteinExistence type="predicted"/>
<evidence type="ECO:0000313" key="4">
    <source>
        <dbReference type="Proteomes" id="UP000093044"/>
    </source>
</evidence>
<feature type="domain" description="EamA" evidence="2">
    <location>
        <begin position="3"/>
        <end position="141"/>
    </location>
</feature>
<sequence>MPLWGFLLSFLAAAMWAASPIMVNYGLAISKCSIHEVNPFRAAVFFVTSLIIALIYNGGHITPVTSPLIYFYLFAGVSAGYLLGDLFYFIAIREIGVSLAVPIANGYPILVIFTSWILLGEPVTMKLLWGVVVVVSGILLLRFGGEKIKEPDDAADALHNKRRLMKGFAFAIATGCFWALSAPMTKLVIITSGLGPVEVTFYRSFAFLVISIVARIVTVKYRTTATIPLRSVRPAAAMYFAAAAFIGLCLGSIVYAACLVVMPVAIVTAITATSPLIAALFGHFALKERLLKLQWTGIVLIIAGSVAVGI</sequence>
<feature type="transmembrane region" description="Helical" evidence="1">
    <location>
        <begin position="97"/>
        <end position="119"/>
    </location>
</feature>
<evidence type="ECO:0000256" key="1">
    <source>
        <dbReference type="SAM" id="Phobius"/>
    </source>
</evidence>
<dbReference type="GO" id="GO:0016020">
    <property type="term" value="C:membrane"/>
    <property type="evidence" value="ECO:0007669"/>
    <property type="project" value="InterPro"/>
</dbReference>
<dbReference type="Gene3D" id="1.10.3730.20">
    <property type="match status" value="2"/>
</dbReference>
<dbReference type="PANTHER" id="PTHR22911">
    <property type="entry name" value="ACYL-MALONYL CONDENSING ENZYME-RELATED"/>
    <property type="match status" value="1"/>
</dbReference>
<organism evidence="3 4">
    <name type="scientific">Cloacibacillus porcorum</name>
    <dbReference type="NCBI Taxonomy" id="1197717"/>
    <lineage>
        <taxon>Bacteria</taxon>
        <taxon>Thermotogati</taxon>
        <taxon>Synergistota</taxon>
        <taxon>Synergistia</taxon>
        <taxon>Synergistales</taxon>
        <taxon>Synergistaceae</taxon>
        <taxon>Cloacibacillus</taxon>
    </lineage>
</organism>
<dbReference type="RefSeq" id="WP_066747372.1">
    <property type="nucleotide sequence ID" value="NZ_CP016757.1"/>
</dbReference>
<feature type="transmembrane region" description="Helical" evidence="1">
    <location>
        <begin position="237"/>
        <end position="257"/>
    </location>
</feature>
<name>A0A1B2I7S9_9BACT</name>